<organism evidence="11 12">
    <name type="scientific">Roseateles oligotrophus</name>
    <dbReference type="NCBI Taxonomy" id="1769250"/>
    <lineage>
        <taxon>Bacteria</taxon>
        <taxon>Pseudomonadati</taxon>
        <taxon>Pseudomonadota</taxon>
        <taxon>Betaproteobacteria</taxon>
        <taxon>Burkholderiales</taxon>
        <taxon>Sphaerotilaceae</taxon>
        <taxon>Roseateles</taxon>
    </lineage>
</organism>
<dbReference type="Pfam" id="PF07690">
    <property type="entry name" value="MFS_1"/>
    <property type="match status" value="1"/>
</dbReference>
<accession>A0A840LDN5</accession>
<feature type="domain" description="Major facilitator superfamily (MFS) profile" evidence="10">
    <location>
        <begin position="1"/>
        <end position="402"/>
    </location>
</feature>
<dbReference type="PROSITE" id="PS50850">
    <property type="entry name" value="MFS"/>
    <property type="match status" value="1"/>
</dbReference>
<dbReference type="InterPro" id="IPR011701">
    <property type="entry name" value="MFS"/>
</dbReference>
<dbReference type="CDD" id="cd06173">
    <property type="entry name" value="MFS_MefA_like"/>
    <property type="match status" value="1"/>
</dbReference>
<proteinExistence type="inferred from homology"/>
<feature type="transmembrane region" description="Helical" evidence="9">
    <location>
        <begin position="47"/>
        <end position="68"/>
    </location>
</feature>
<evidence type="ECO:0000256" key="5">
    <source>
        <dbReference type="ARBA" id="ARBA00022989"/>
    </source>
</evidence>
<evidence type="ECO:0000256" key="7">
    <source>
        <dbReference type="ARBA" id="ARBA00038075"/>
    </source>
</evidence>
<feature type="transmembrane region" description="Helical" evidence="9">
    <location>
        <begin position="20"/>
        <end position="41"/>
    </location>
</feature>
<dbReference type="PANTHER" id="PTHR23513">
    <property type="entry name" value="INTEGRAL MEMBRANE EFFLUX PROTEIN-RELATED"/>
    <property type="match status" value="1"/>
</dbReference>
<feature type="transmembrane region" description="Helical" evidence="9">
    <location>
        <begin position="180"/>
        <end position="196"/>
    </location>
</feature>
<evidence type="ECO:0000313" key="12">
    <source>
        <dbReference type="Proteomes" id="UP000562027"/>
    </source>
</evidence>
<dbReference type="InterPro" id="IPR036259">
    <property type="entry name" value="MFS_trans_sf"/>
</dbReference>
<comment type="caution">
    <text evidence="11">The sequence shown here is derived from an EMBL/GenBank/DDBJ whole genome shotgun (WGS) entry which is preliminary data.</text>
</comment>
<feature type="transmembrane region" description="Helical" evidence="9">
    <location>
        <begin position="225"/>
        <end position="245"/>
    </location>
</feature>
<dbReference type="SUPFAM" id="SSF103473">
    <property type="entry name" value="MFS general substrate transporter"/>
    <property type="match status" value="1"/>
</dbReference>
<keyword evidence="3" id="KW-1003">Cell membrane</keyword>
<dbReference type="RefSeq" id="WP_184300187.1">
    <property type="nucleotide sequence ID" value="NZ_JACHLP010000005.1"/>
</dbReference>
<name>A0A840LDN5_9BURK</name>
<evidence type="ECO:0000256" key="2">
    <source>
        <dbReference type="ARBA" id="ARBA00022448"/>
    </source>
</evidence>
<sequence>MLKSLDAKTRSLGLPFRGLLLSEAMTILAMMVGHVALPWWIVGHGGAAHLALYGVVAAISALCFTPLLSPLGDRLPKPRLIRLGLGLQLGLALCLALLASSGLYQLHWILLVSVLGALGGALMAPASMSIAAELVPAPDLPQALSLQRSAQSLGRILGPALAGAALSLGTAWALWLQCGLIAGAIWAVSAIPAISAEQHRASRKSWLGDLSQGLRAAWQIPTERAWTLVSLLSTCCLLPGITLLVPLKIKAMGLSGAWLGAAEAGLALGMLLGALGVAAWVSRHIGRYTIRIAATVVQGLGLLLAGWTEQGLLLVAALALVGVANSCGVLVGQSHRMLAIPPEFRSRLNAVSMMSLQLAASLGPALTGLALSKYTVSQVYMGIGLAAALSSLGFFWVPGLREMFAQDHEQVRGWYGHKHPHLFTDAIQR</sequence>
<feature type="transmembrane region" description="Helical" evidence="9">
    <location>
        <begin position="257"/>
        <end position="281"/>
    </location>
</feature>
<reference evidence="11 12" key="1">
    <citation type="submission" date="2020-08" db="EMBL/GenBank/DDBJ databases">
        <title>Functional genomics of gut bacteria from endangered species of beetles.</title>
        <authorList>
            <person name="Carlos-Shanley C."/>
        </authorList>
    </citation>
    <scope>NUCLEOTIDE SEQUENCE [LARGE SCALE GENOMIC DNA]</scope>
    <source>
        <strain evidence="11 12">S00239</strain>
    </source>
</reference>
<keyword evidence="4 9" id="KW-0812">Transmembrane</keyword>
<feature type="transmembrane region" description="Helical" evidence="9">
    <location>
        <begin position="106"/>
        <end position="135"/>
    </location>
</feature>
<evidence type="ECO:0000256" key="3">
    <source>
        <dbReference type="ARBA" id="ARBA00022475"/>
    </source>
</evidence>
<dbReference type="EMBL" id="JACHLP010000005">
    <property type="protein sequence ID" value="MBB4844179.1"/>
    <property type="molecule type" value="Genomic_DNA"/>
</dbReference>
<evidence type="ECO:0000256" key="6">
    <source>
        <dbReference type="ARBA" id="ARBA00023136"/>
    </source>
</evidence>
<comment type="similarity">
    <text evidence="7">Belongs to the major facilitator superfamily. Drug:H(+) antiporter-3 (DHA3) (TC 2.A.1.21) family.</text>
</comment>
<feature type="transmembrane region" description="Helical" evidence="9">
    <location>
        <begin position="353"/>
        <end position="372"/>
    </location>
</feature>
<dbReference type="GO" id="GO:0022857">
    <property type="term" value="F:transmembrane transporter activity"/>
    <property type="evidence" value="ECO:0007669"/>
    <property type="project" value="InterPro"/>
</dbReference>
<evidence type="ECO:0000256" key="9">
    <source>
        <dbReference type="SAM" id="Phobius"/>
    </source>
</evidence>
<dbReference type="GO" id="GO:0005886">
    <property type="term" value="C:plasma membrane"/>
    <property type="evidence" value="ECO:0007669"/>
    <property type="project" value="UniProtKB-SubCell"/>
</dbReference>
<evidence type="ECO:0000256" key="1">
    <source>
        <dbReference type="ARBA" id="ARBA00004651"/>
    </source>
</evidence>
<keyword evidence="12" id="KW-1185">Reference proteome</keyword>
<keyword evidence="2" id="KW-0813">Transport</keyword>
<evidence type="ECO:0000259" key="10">
    <source>
        <dbReference type="PROSITE" id="PS50850"/>
    </source>
</evidence>
<feature type="transmembrane region" description="Helical" evidence="9">
    <location>
        <begin position="378"/>
        <end position="397"/>
    </location>
</feature>
<gene>
    <name evidence="11" type="ORF">HNP55_002715</name>
</gene>
<feature type="transmembrane region" description="Helical" evidence="9">
    <location>
        <begin position="313"/>
        <end position="332"/>
    </location>
</feature>
<evidence type="ECO:0000256" key="8">
    <source>
        <dbReference type="ARBA" id="ARBA00040914"/>
    </source>
</evidence>
<dbReference type="Gene3D" id="1.20.1250.20">
    <property type="entry name" value="MFS general substrate transporter like domains"/>
    <property type="match status" value="1"/>
</dbReference>
<dbReference type="Proteomes" id="UP000562027">
    <property type="component" value="Unassembled WGS sequence"/>
</dbReference>
<keyword evidence="5 9" id="KW-1133">Transmembrane helix</keyword>
<dbReference type="InterPro" id="IPR020846">
    <property type="entry name" value="MFS_dom"/>
</dbReference>
<comment type="subcellular location">
    <subcellularLocation>
        <location evidence="1">Cell membrane</location>
        <topology evidence="1">Multi-pass membrane protein</topology>
    </subcellularLocation>
</comment>
<evidence type="ECO:0000256" key="4">
    <source>
        <dbReference type="ARBA" id="ARBA00022692"/>
    </source>
</evidence>
<dbReference type="AlphaFoldDB" id="A0A840LDN5"/>
<evidence type="ECO:0000313" key="11">
    <source>
        <dbReference type="EMBL" id="MBB4844179.1"/>
    </source>
</evidence>
<protein>
    <recommendedName>
        <fullName evidence="8">Multidrug efflux pump Tap</fullName>
    </recommendedName>
</protein>
<feature type="transmembrane region" description="Helical" evidence="9">
    <location>
        <begin position="80"/>
        <end position="100"/>
    </location>
</feature>
<feature type="transmembrane region" description="Helical" evidence="9">
    <location>
        <begin position="288"/>
        <end position="307"/>
    </location>
</feature>
<dbReference type="PANTHER" id="PTHR23513:SF9">
    <property type="entry name" value="ENTEROBACTIN EXPORTER ENTS"/>
    <property type="match status" value="1"/>
</dbReference>
<keyword evidence="6 9" id="KW-0472">Membrane</keyword>